<accession>A0A099KK13</accession>
<keyword evidence="1" id="KW-0732">Signal</keyword>
<evidence type="ECO:0000313" key="2">
    <source>
        <dbReference type="EMBL" id="KGJ90746.1"/>
    </source>
</evidence>
<dbReference type="NCBIfam" id="NF047637">
    <property type="entry name" value="lipo_CC0125"/>
    <property type="match status" value="1"/>
</dbReference>
<protein>
    <recommendedName>
        <fullName evidence="4">Lipoprotein</fullName>
    </recommendedName>
</protein>
<evidence type="ECO:0000256" key="1">
    <source>
        <dbReference type="SAM" id="SignalP"/>
    </source>
</evidence>
<organism evidence="2 3">
    <name type="scientific">Colwellia psychrerythraea</name>
    <name type="common">Vibrio psychroerythus</name>
    <dbReference type="NCBI Taxonomy" id="28229"/>
    <lineage>
        <taxon>Bacteria</taxon>
        <taxon>Pseudomonadati</taxon>
        <taxon>Pseudomonadota</taxon>
        <taxon>Gammaproteobacteria</taxon>
        <taxon>Alteromonadales</taxon>
        <taxon>Colwelliaceae</taxon>
        <taxon>Colwellia</taxon>
    </lineage>
</organism>
<dbReference type="EMBL" id="JQEC01000045">
    <property type="protein sequence ID" value="KGJ90746.1"/>
    <property type="molecule type" value="Genomic_DNA"/>
</dbReference>
<dbReference type="RefSeq" id="WP_156115762.1">
    <property type="nucleotide sequence ID" value="NZ_JQEC01000045.1"/>
</dbReference>
<dbReference type="PATRIC" id="fig|28229.3.peg.3471"/>
<sequence length="167" mass="18477">MQRRSLIVCVLLALCTGCSAVSYQSAGLRGGYSERLLSEHSYRVRYSGNGSVTLEQAIDFVMLRGAILAKNNGAKVFTSSDFKTKVSKVDLGTPGVYAYKPMVYVTVSLASEYDPKRMASCARFSLIFQLSEAAKKTVEHAHTTDSCIEEIRKKYKLTDQQIADKKL</sequence>
<comment type="caution">
    <text evidence="2">The sequence shown here is derived from an EMBL/GenBank/DDBJ whole genome shotgun (WGS) entry which is preliminary data.</text>
</comment>
<gene>
    <name evidence="2" type="ORF">GAB14E_3552</name>
</gene>
<feature type="signal peptide" evidence="1">
    <location>
        <begin position="1"/>
        <end position="20"/>
    </location>
</feature>
<proteinExistence type="predicted"/>
<reference evidence="2 3" key="1">
    <citation type="submission" date="2014-08" db="EMBL/GenBank/DDBJ databases">
        <title>Genomic and Phenotypic Diversity of Colwellia psychrerythraea strains from Disparate Marine Basins.</title>
        <authorList>
            <person name="Techtmann S.M."/>
            <person name="Stelling S.C."/>
            <person name="Utturkar S.M."/>
            <person name="Alshibli N."/>
            <person name="Harris A."/>
            <person name="Brown S.D."/>
            <person name="Hazen T.C."/>
        </authorList>
    </citation>
    <scope>NUCLEOTIDE SEQUENCE [LARGE SCALE GENOMIC DNA]</scope>
    <source>
        <strain evidence="2 3">GAB14E</strain>
    </source>
</reference>
<dbReference type="OrthoDB" id="6121148at2"/>
<feature type="chain" id="PRO_5001948736" description="Lipoprotein" evidence="1">
    <location>
        <begin position="21"/>
        <end position="167"/>
    </location>
</feature>
<evidence type="ECO:0000313" key="3">
    <source>
        <dbReference type="Proteomes" id="UP000029868"/>
    </source>
</evidence>
<dbReference type="Proteomes" id="UP000029868">
    <property type="component" value="Unassembled WGS sequence"/>
</dbReference>
<evidence type="ECO:0008006" key="4">
    <source>
        <dbReference type="Google" id="ProtNLM"/>
    </source>
</evidence>
<name>A0A099KK13_COLPS</name>
<dbReference type="AlphaFoldDB" id="A0A099KK13"/>